<dbReference type="CDD" id="cd17321">
    <property type="entry name" value="MFS_MMR_MDR_like"/>
    <property type="match status" value="1"/>
</dbReference>
<keyword evidence="3" id="KW-1003">Cell membrane</keyword>
<feature type="transmembrane region" description="Helical" evidence="7">
    <location>
        <begin position="78"/>
        <end position="96"/>
    </location>
</feature>
<evidence type="ECO:0000256" key="6">
    <source>
        <dbReference type="ARBA" id="ARBA00023136"/>
    </source>
</evidence>
<dbReference type="InterPro" id="IPR004638">
    <property type="entry name" value="EmrB-like"/>
</dbReference>
<feature type="transmembrane region" description="Helical" evidence="7">
    <location>
        <begin position="298"/>
        <end position="319"/>
    </location>
</feature>
<reference evidence="9" key="1">
    <citation type="submission" date="2020-05" db="EMBL/GenBank/DDBJ databases">
        <authorList>
            <person name="Chiriac C."/>
            <person name="Salcher M."/>
            <person name="Ghai R."/>
            <person name="Kavagutti S V."/>
        </authorList>
    </citation>
    <scope>NUCLEOTIDE SEQUENCE</scope>
</reference>
<evidence type="ECO:0000256" key="1">
    <source>
        <dbReference type="ARBA" id="ARBA00004651"/>
    </source>
</evidence>
<dbReference type="PROSITE" id="PS50850">
    <property type="entry name" value="MFS"/>
    <property type="match status" value="1"/>
</dbReference>
<feature type="transmembrane region" description="Helical" evidence="7">
    <location>
        <begin position="481"/>
        <end position="501"/>
    </location>
</feature>
<keyword evidence="2" id="KW-0813">Transport</keyword>
<evidence type="ECO:0000256" key="2">
    <source>
        <dbReference type="ARBA" id="ARBA00022448"/>
    </source>
</evidence>
<feature type="transmembrane region" description="Helical" evidence="7">
    <location>
        <begin position="140"/>
        <end position="159"/>
    </location>
</feature>
<evidence type="ECO:0000259" key="8">
    <source>
        <dbReference type="PROSITE" id="PS50850"/>
    </source>
</evidence>
<feature type="transmembrane region" description="Helical" evidence="7">
    <location>
        <begin position="48"/>
        <end position="66"/>
    </location>
</feature>
<feature type="transmembrane region" description="Helical" evidence="7">
    <location>
        <begin position="198"/>
        <end position="218"/>
    </location>
</feature>
<name>A0A6J7KJR6_9ZZZZ</name>
<feature type="transmembrane region" description="Helical" evidence="7">
    <location>
        <begin position="355"/>
        <end position="373"/>
    </location>
</feature>
<feature type="domain" description="Major facilitator superfamily (MFS) profile" evidence="8">
    <location>
        <begin position="12"/>
        <end position="505"/>
    </location>
</feature>
<dbReference type="NCBIfam" id="TIGR00711">
    <property type="entry name" value="efflux_EmrB"/>
    <property type="match status" value="1"/>
</dbReference>
<dbReference type="InterPro" id="IPR020846">
    <property type="entry name" value="MFS_dom"/>
</dbReference>
<dbReference type="Gene3D" id="1.20.1720.10">
    <property type="entry name" value="Multidrug resistance protein D"/>
    <property type="match status" value="1"/>
</dbReference>
<keyword evidence="6 7" id="KW-0472">Membrane</keyword>
<sequence>MTPAAGDRRWLVLLVLSAGLALISLDNTIVNVALPRLQEDLGATTAQLQWVVDAYSVLFAGSLLLAGSLGDRFGRRRMLLSGLVVFTAGSLGAAVMTDVNGLTACRAVMGVGAAFIMPSTLSILVQVFTDPRERAKAIGVWAAVAGVGVAIGPIVGGILLEHYSWHAIFWVNPPLSIAVMIAALLFVPESRDPSRPQLDVRGAMLSSAGLIALVLTVIDLPDAGVSVFTLSTGLAAVLLLGGFVWWERRAPRPLLPMSLFGSRLFVVSVICVGLVYFALMGAMFFLPQFLQLVQGMTPLQSGLSVLPGAGGLLLASLFSSSLAEWIGSRRTVVTGLTLVTVGLLSMSFLAPGSPYPFIGACLGLMGIGLGLTLPQATNGVLSTVPRERSGMGSAVNDSIGELGGSFGVAILGAMLSITYRGSIDAAIAAAGDTIREAPTAVVEAVRESLASATIVIARLPQDVAAPVQQVAGEAFVTGMGWALLIGALVTAGGAVLAWRWFPDHVAAAAE</sequence>
<dbReference type="GO" id="GO:0005886">
    <property type="term" value="C:plasma membrane"/>
    <property type="evidence" value="ECO:0007669"/>
    <property type="project" value="UniProtKB-SubCell"/>
</dbReference>
<keyword evidence="4 7" id="KW-0812">Transmembrane</keyword>
<feature type="transmembrane region" description="Helical" evidence="7">
    <location>
        <begin position="264"/>
        <end position="286"/>
    </location>
</feature>
<protein>
    <submittedName>
        <fullName evidence="9">Unannotated protein</fullName>
    </submittedName>
</protein>
<dbReference type="AlphaFoldDB" id="A0A6J7KJR6"/>
<dbReference type="Gene3D" id="1.20.1250.20">
    <property type="entry name" value="MFS general substrate transporter like domains"/>
    <property type="match status" value="1"/>
</dbReference>
<evidence type="ECO:0000256" key="3">
    <source>
        <dbReference type="ARBA" id="ARBA00022475"/>
    </source>
</evidence>
<dbReference type="Pfam" id="PF07690">
    <property type="entry name" value="MFS_1"/>
    <property type="match status" value="1"/>
</dbReference>
<dbReference type="PANTHER" id="PTHR42718">
    <property type="entry name" value="MAJOR FACILITATOR SUPERFAMILY MULTIDRUG TRANSPORTER MFSC"/>
    <property type="match status" value="1"/>
</dbReference>
<feature type="transmembrane region" description="Helical" evidence="7">
    <location>
        <begin position="331"/>
        <end position="349"/>
    </location>
</feature>
<evidence type="ECO:0000256" key="4">
    <source>
        <dbReference type="ARBA" id="ARBA00022692"/>
    </source>
</evidence>
<keyword evidence="5 7" id="KW-1133">Transmembrane helix</keyword>
<dbReference type="SUPFAM" id="SSF103473">
    <property type="entry name" value="MFS general substrate transporter"/>
    <property type="match status" value="1"/>
</dbReference>
<proteinExistence type="predicted"/>
<organism evidence="9">
    <name type="scientific">freshwater metagenome</name>
    <dbReference type="NCBI Taxonomy" id="449393"/>
    <lineage>
        <taxon>unclassified sequences</taxon>
        <taxon>metagenomes</taxon>
        <taxon>ecological metagenomes</taxon>
    </lineage>
</organism>
<dbReference type="InterPro" id="IPR036259">
    <property type="entry name" value="MFS_trans_sf"/>
</dbReference>
<evidence type="ECO:0000256" key="5">
    <source>
        <dbReference type="ARBA" id="ARBA00022989"/>
    </source>
</evidence>
<feature type="transmembrane region" description="Helical" evidence="7">
    <location>
        <begin position="165"/>
        <end position="186"/>
    </location>
</feature>
<dbReference type="PRINTS" id="PR01036">
    <property type="entry name" value="TCRTETB"/>
</dbReference>
<dbReference type="InterPro" id="IPR011701">
    <property type="entry name" value="MFS"/>
</dbReference>
<dbReference type="PANTHER" id="PTHR42718:SF42">
    <property type="entry name" value="EXPORT PROTEIN"/>
    <property type="match status" value="1"/>
</dbReference>
<evidence type="ECO:0000256" key="7">
    <source>
        <dbReference type="SAM" id="Phobius"/>
    </source>
</evidence>
<feature type="transmembrane region" description="Helical" evidence="7">
    <location>
        <begin position="224"/>
        <end position="244"/>
    </location>
</feature>
<feature type="transmembrane region" description="Helical" evidence="7">
    <location>
        <begin position="108"/>
        <end position="128"/>
    </location>
</feature>
<comment type="subcellular location">
    <subcellularLocation>
        <location evidence="1">Cell membrane</location>
        <topology evidence="1">Multi-pass membrane protein</topology>
    </subcellularLocation>
</comment>
<dbReference type="EMBL" id="CAFBNE010000056">
    <property type="protein sequence ID" value="CAB4955043.1"/>
    <property type="molecule type" value="Genomic_DNA"/>
</dbReference>
<dbReference type="GO" id="GO:0022857">
    <property type="term" value="F:transmembrane transporter activity"/>
    <property type="evidence" value="ECO:0007669"/>
    <property type="project" value="InterPro"/>
</dbReference>
<evidence type="ECO:0000313" key="9">
    <source>
        <dbReference type="EMBL" id="CAB4955043.1"/>
    </source>
</evidence>
<gene>
    <name evidence="9" type="ORF">UFOPK3772_01799</name>
</gene>
<accession>A0A6J7KJR6</accession>